<evidence type="ECO:0000259" key="2">
    <source>
        <dbReference type="Pfam" id="PF12248"/>
    </source>
</evidence>
<dbReference type="Pfam" id="PF12248">
    <property type="entry name" value="Methyltransf_FA"/>
    <property type="match status" value="1"/>
</dbReference>
<evidence type="ECO:0000313" key="4">
    <source>
        <dbReference type="Proteomes" id="UP001562425"/>
    </source>
</evidence>
<keyword evidence="4" id="KW-1185">Reference proteome</keyword>
<protein>
    <recommendedName>
        <fullName evidence="2">Farnesoic acid O-methyl transferase domain-containing protein</fullName>
    </recommendedName>
</protein>
<name>A0ABD1D0M5_CULPP</name>
<organism evidence="3 4">
    <name type="scientific">Culex pipiens pipiens</name>
    <name type="common">Northern house mosquito</name>
    <dbReference type="NCBI Taxonomy" id="38569"/>
    <lineage>
        <taxon>Eukaryota</taxon>
        <taxon>Metazoa</taxon>
        <taxon>Ecdysozoa</taxon>
        <taxon>Arthropoda</taxon>
        <taxon>Hexapoda</taxon>
        <taxon>Insecta</taxon>
        <taxon>Pterygota</taxon>
        <taxon>Neoptera</taxon>
        <taxon>Endopterygota</taxon>
        <taxon>Diptera</taxon>
        <taxon>Nematocera</taxon>
        <taxon>Culicoidea</taxon>
        <taxon>Culicidae</taxon>
        <taxon>Culicinae</taxon>
        <taxon>Culicini</taxon>
        <taxon>Culex</taxon>
        <taxon>Culex</taxon>
    </lineage>
</organism>
<keyword evidence="1" id="KW-0732">Signal</keyword>
<feature type="chain" id="PRO_5044790324" description="Farnesoic acid O-methyl transferase domain-containing protein" evidence="1">
    <location>
        <begin position="18"/>
        <end position="176"/>
    </location>
</feature>
<dbReference type="EMBL" id="JBEHCU010008244">
    <property type="protein sequence ID" value="KAL1386078.1"/>
    <property type="molecule type" value="Genomic_DNA"/>
</dbReference>
<feature type="signal peptide" evidence="1">
    <location>
        <begin position="1"/>
        <end position="17"/>
    </location>
</feature>
<accession>A0ABD1D0M5</accession>
<feature type="domain" description="Farnesoic acid O-methyl transferase" evidence="2">
    <location>
        <begin position="37"/>
        <end position="98"/>
    </location>
</feature>
<proteinExistence type="predicted"/>
<comment type="caution">
    <text evidence="3">The sequence shown here is derived from an EMBL/GenBank/DDBJ whole genome shotgun (WGS) entry which is preliminary data.</text>
</comment>
<gene>
    <name evidence="3" type="ORF">pipiens_012871</name>
</gene>
<evidence type="ECO:0000256" key="1">
    <source>
        <dbReference type="SAM" id="SignalP"/>
    </source>
</evidence>
<dbReference type="InterPro" id="IPR022041">
    <property type="entry name" value="Methyltransf_FA"/>
</dbReference>
<sequence>MWSTAILLTASALLTSAQNDFDAILGCKQYTITGPSYKNPNPYFALDEFQNVLDVEVAGLKIRTIRLGVMGSNDGVIRLAPVVEPYQNTLMDEIEITKNSGAPKRPIYTTQCSQNPILYSGTGFNHCRNSRSYHHCGTGYYNYSGTGFYHYRSFRCIHYSGTGYNNYSGINSISSA</sequence>
<evidence type="ECO:0000313" key="3">
    <source>
        <dbReference type="EMBL" id="KAL1386078.1"/>
    </source>
</evidence>
<dbReference type="AlphaFoldDB" id="A0ABD1D0M5"/>
<reference evidence="3 4" key="1">
    <citation type="submission" date="2024-05" db="EMBL/GenBank/DDBJ databases">
        <title>Culex pipiens pipiens assembly and annotation.</title>
        <authorList>
            <person name="Alout H."/>
            <person name="Durand T."/>
        </authorList>
    </citation>
    <scope>NUCLEOTIDE SEQUENCE [LARGE SCALE GENOMIC DNA]</scope>
    <source>
        <strain evidence="3">HA-2024</strain>
        <tissue evidence="3">Whole body</tissue>
    </source>
</reference>
<dbReference type="Proteomes" id="UP001562425">
    <property type="component" value="Unassembled WGS sequence"/>
</dbReference>